<evidence type="ECO:0000313" key="1">
    <source>
        <dbReference type="EMBL" id="KYN22382.1"/>
    </source>
</evidence>
<name>A0A151JB64_9HYME</name>
<protein>
    <recommendedName>
        <fullName evidence="3">Nuclease HARBI1</fullName>
    </recommendedName>
</protein>
<proteinExistence type="predicted"/>
<dbReference type="Proteomes" id="UP000078492">
    <property type="component" value="Unassembled WGS sequence"/>
</dbReference>
<dbReference type="EMBL" id="KQ979164">
    <property type="protein sequence ID" value="KYN22382.1"/>
    <property type="molecule type" value="Genomic_DNA"/>
</dbReference>
<dbReference type="AlphaFoldDB" id="A0A151JB64"/>
<sequence>MLAENMKKYVHYFRMPSQMFEVLLALVEPTITKQYFIRDPISHETGLQITLRYLASGDSIKSLSNAFRVEHNTISKIISKTCKAIWNCLKNLVFLKDDKESWKTIADEFEHCGTFQIL</sequence>
<keyword evidence="2" id="KW-1185">Reference proteome</keyword>
<evidence type="ECO:0008006" key="3">
    <source>
        <dbReference type="Google" id="ProtNLM"/>
    </source>
</evidence>
<accession>A0A151JB64</accession>
<evidence type="ECO:0000313" key="2">
    <source>
        <dbReference type="Proteomes" id="UP000078492"/>
    </source>
</evidence>
<dbReference type="STRING" id="471704.A0A151JB64"/>
<reference evidence="1 2" key="1">
    <citation type="submission" date="2015-09" db="EMBL/GenBank/DDBJ databases">
        <title>Trachymyrmex cornetzi WGS genome.</title>
        <authorList>
            <person name="Nygaard S."/>
            <person name="Hu H."/>
            <person name="Boomsma J."/>
            <person name="Zhang G."/>
        </authorList>
    </citation>
    <scope>NUCLEOTIDE SEQUENCE [LARGE SCALE GENOMIC DNA]</scope>
    <source>
        <strain evidence="1">Tcor2-1</strain>
        <tissue evidence="1">Whole body</tissue>
    </source>
</reference>
<gene>
    <name evidence="1" type="ORF">ALC57_05216</name>
</gene>
<organism evidence="1 2">
    <name type="scientific">Trachymyrmex cornetzi</name>
    <dbReference type="NCBI Taxonomy" id="471704"/>
    <lineage>
        <taxon>Eukaryota</taxon>
        <taxon>Metazoa</taxon>
        <taxon>Ecdysozoa</taxon>
        <taxon>Arthropoda</taxon>
        <taxon>Hexapoda</taxon>
        <taxon>Insecta</taxon>
        <taxon>Pterygota</taxon>
        <taxon>Neoptera</taxon>
        <taxon>Endopterygota</taxon>
        <taxon>Hymenoptera</taxon>
        <taxon>Apocrita</taxon>
        <taxon>Aculeata</taxon>
        <taxon>Formicoidea</taxon>
        <taxon>Formicidae</taxon>
        <taxon>Myrmicinae</taxon>
        <taxon>Trachymyrmex</taxon>
    </lineage>
</organism>